<dbReference type="InterPro" id="IPR025997">
    <property type="entry name" value="SBP_2_dom"/>
</dbReference>
<evidence type="ECO:0000256" key="2">
    <source>
        <dbReference type="ARBA" id="ARBA00007639"/>
    </source>
</evidence>
<feature type="signal peptide" evidence="3">
    <location>
        <begin position="1"/>
        <end position="22"/>
    </location>
</feature>
<dbReference type="SUPFAM" id="SSF53822">
    <property type="entry name" value="Periplasmic binding protein-like I"/>
    <property type="match status" value="1"/>
</dbReference>
<dbReference type="GO" id="GO:0030288">
    <property type="term" value="C:outer membrane-bounded periplasmic space"/>
    <property type="evidence" value="ECO:0007669"/>
    <property type="project" value="TreeGrafter"/>
</dbReference>
<accession>A0A3N6ZQK3</accession>
<keyword evidence="6" id="KW-1185">Reference proteome</keyword>
<dbReference type="PANTHER" id="PTHR30036:SF7">
    <property type="entry name" value="ABC TRANSPORTER PERIPLASMIC-BINDING PROTEIN YPHF"/>
    <property type="match status" value="1"/>
</dbReference>
<dbReference type="InterPro" id="IPR028082">
    <property type="entry name" value="Peripla_BP_I"/>
</dbReference>
<keyword evidence="3" id="KW-0732">Signal</keyword>
<feature type="domain" description="Periplasmic binding protein" evidence="4">
    <location>
        <begin position="39"/>
        <end position="297"/>
    </location>
</feature>
<protein>
    <submittedName>
        <fullName evidence="5">Sugar ABC transporter substrate-binding protein</fullName>
    </submittedName>
</protein>
<sequence length="328" mass="34534">MRATMKKTFTAGFALLSLTLLAACGQQVGADGRIGVVYLNAEGYYAGVQRGLEATFADGAREPQLIATNIQSDASRESTFVDTISSVQADALILSPASATASIPAIRLAHENGVPVICYNTCIEDEAAEQYVSGYILGDPTEFGAASGRQMGDYFLEQGIADPKVAVINCEQFEVCIQRREGFEAALLERVPGAQIVANQEGLTLDAAVERAEQIITAHPDVDAFYGEAGSQMIGAVRAIRSRGLEGQTVVFGGDMSTQAAQMLEDNAILKGVTDISGIKVGELAAQTAMQILAGEEPDELVIPAPIDEYATAASGADWIETHPDGIP</sequence>
<evidence type="ECO:0000259" key="4">
    <source>
        <dbReference type="Pfam" id="PF13407"/>
    </source>
</evidence>
<comment type="subcellular location">
    <subcellularLocation>
        <location evidence="1">Cell envelope</location>
    </subcellularLocation>
</comment>
<gene>
    <name evidence="5" type="ORF">EHW97_03590</name>
</gene>
<dbReference type="Gene3D" id="3.40.50.2300">
    <property type="match status" value="2"/>
</dbReference>
<evidence type="ECO:0000256" key="3">
    <source>
        <dbReference type="SAM" id="SignalP"/>
    </source>
</evidence>
<reference evidence="5 6" key="1">
    <citation type="submission" date="2018-11" db="EMBL/GenBank/DDBJ databases">
        <authorList>
            <person name="Li F."/>
        </authorList>
    </citation>
    <scope>NUCLEOTIDE SEQUENCE [LARGE SCALE GENOMIC DNA]</scope>
    <source>
        <strain evidence="5 6">YS17T</strain>
    </source>
</reference>
<evidence type="ECO:0000313" key="5">
    <source>
        <dbReference type="EMBL" id="RQN09337.1"/>
    </source>
</evidence>
<dbReference type="OrthoDB" id="4827464at2"/>
<comment type="caution">
    <text evidence="5">The sequence shown here is derived from an EMBL/GenBank/DDBJ whole genome shotgun (WGS) entry which is preliminary data.</text>
</comment>
<dbReference type="GO" id="GO:0030246">
    <property type="term" value="F:carbohydrate binding"/>
    <property type="evidence" value="ECO:0007669"/>
    <property type="project" value="TreeGrafter"/>
</dbReference>
<dbReference type="Proteomes" id="UP000275225">
    <property type="component" value="Unassembled WGS sequence"/>
</dbReference>
<organism evidence="5 6">
    <name type="scientific">Aeromicrobium camelliae</name>
    <dbReference type="NCBI Taxonomy" id="1538144"/>
    <lineage>
        <taxon>Bacteria</taxon>
        <taxon>Bacillati</taxon>
        <taxon>Actinomycetota</taxon>
        <taxon>Actinomycetes</taxon>
        <taxon>Propionibacteriales</taxon>
        <taxon>Nocardioidaceae</taxon>
        <taxon>Aeromicrobium</taxon>
    </lineage>
</organism>
<proteinExistence type="inferred from homology"/>
<feature type="chain" id="PRO_5039640965" evidence="3">
    <location>
        <begin position="23"/>
        <end position="328"/>
    </location>
</feature>
<name>A0A3N6ZQK3_9ACTN</name>
<dbReference type="InterPro" id="IPR050555">
    <property type="entry name" value="Bact_Solute-Bind_Prot2"/>
</dbReference>
<dbReference type="EMBL" id="RQJX01000003">
    <property type="protein sequence ID" value="RQN09337.1"/>
    <property type="molecule type" value="Genomic_DNA"/>
</dbReference>
<dbReference type="RefSeq" id="WP_124235792.1">
    <property type="nucleotide sequence ID" value="NZ_JBHUFI010000009.1"/>
</dbReference>
<dbReference type="PROSITE" id="PS51257">
    <property type="entry name" value="PROKAR_LIPOPROTEIN"/>
    <property type="match status" value="1"/>
</dbReference>
<dbReference type="Pfam" id="PF13407">
    <property type="entry name" value="Peripla_BP_4"/>
    <property type="match status" value="1"/>
</dbReference>
<evidence type="ECO:0000256" key="1">
    <source>
        <dbReference type="ARBA" id="ARBA00004196"/>
    </source>
</evidence>
<evidence type="ECO:0000313" key="6">
    <source>
        <dbReference type="Proteomes" id="UP000275225"/>
    </source>
</evidence>
<dbReference type="PANTHER" id="PTHR30036">
    <property type="entry name" value="D-XYLOSE-BINDING PERIPLASMIC PROTEIN"/>
    <property type="match status" value="1"/>
</dbReference>
<dbReference type="AlphaFoldDB" id="A0A3N6ZQK3"/>
<comment type="similarity">
    <text evidence="2">Belongs to the bacterial solute-binding protein 2 family.</text>
</comment>